<feature type="compositionally biased region" description="Basic and acidic residues" evidence="5">
    <location>
        <begin position="671"/>
        <end position="771"/>
    </location>
</feature>
<feature type="region of interest" description="Disordered" evidence="5">
    <location>
        <begin position="671"/>
        <end position="846"/>
    </location>
</feature>
<keyword evidence="9" id="KW-1185">Reference proteome</keyword>
<feature type="compositionally biased region" description="Acidic residues" evidence="5">
    <location>
        <begin position="175"/>
        <end position="197"/>
    </location>
</feature>
<feature type="domain" description="SAP" evidence="7">
    <location>
        <begin position="84"/>
        <end position="118"/>
    </location>
</feature>
<feature type="region of interest" description="Disordered" evidence="5">
    <location>
        <begin position="521"/>
        <end position="598"/>
    </location>
</feature>
<dbReference type="InterPro" id="IPR012677">
    <property type="entry name" value="Nucleotide-bd_a/b_plait_sf"/>
</dbReference>
<name>A0ABQ8LIF7_LABRO</name>
<comment type="subcellular location">
    <subcellularLocation>
        <location evidence="1">Nucleus</location>
    </subcellularLocation>
</comment>
<feature type="compositionally biased region" description="Basic and acidic residues" evidence="5">
    <location>
        <begin position="343"/>
        <end position="358"/>
    </location>
</feature>
<dbReference type="InterPro" id="IPR000504">
    <property type="entry name" value="RRM_dom"/>
</dbReference>
<feature type="compositionally biased region" description="Basic and acidic residues" evidence="5">
    <location>
        <begin position="303"/>
        <end position="316"/>
    </location>
</feature>
<dbReference type="InterPro" id="IPR035979">
    <property type="entry name" value="RBD_domain_sf"/>
</dbReference>
<keyword evidence="2 4" id="KW-0694">RNA-binding</keyword>
<evidence type="ECO:0000313" key="9">
    <source>
        <dbReference type="Proteomes" id="UP000830375"/>
    </source>
</evidence>
<dbReference type="PANTHER" id="PTHR15683:SF6">
    <property type="entry name" value="SCAFFOLD ATTACHMENT FACTOR B1"/>
    <property type="match status" value="1"/>
</dbReference>
<feature type="region of interest" description="Disordered" evidence="5">
    <location>
        <begin position="156"/>
        <end position="198"/>
    </location>
</feature>
<dbReference type="SUPFAM" id="SSF68906">
    <property type="entry name" value="SAP domain"/>
    <property type="match status" value="1"/>
</dbReference>
<feature type="compositionally biased region" description="Basic and acidic residues" evidence="5">
    <location>
        <begin position="543"/>
        <end position="598"/>
    </location>
</feature>
<reference evidence="8 9" key="1">
    <citation type="submission" date="2022-01" db="EMBL/GenBank/DDBJ databases">
        <title>A high-quality chromosome-level genome assembly of rohu carp, Labeo rohita.</title>
        <authorList>
            <person name="Arick M.A. II"/>
            <person name="Hsu C.-Y."/>
            <person name="Magbanua Z."/>
            <person name="Pechanova O."/>
            <person name="Grover C."/>
            <person name="Miller E."/>
            <person name="Thrash A."/>
            <person name="Ezzel L."/>
            <person name="Alam S."/>
            <person name="Benzie J."/>
            <person name="Hamilton M."/>
            <person name="Karsi A."/>
            <person name="Lawrence M.L."/>
            <person name="Peterson D.G."/>
        </authorList>
    </citation>
    <scope>NUCLEOTIDE SEQUENCE [LARGE SCALE GENOMIC DNA]</scope>
    <source>
        <strain evidence="9">BAU-BD-2019</strain>
        <tissue evidence="8">Blood</tissue>
    </source>
</reference>
<feature type="domain" description="RRM" evidence="6">
    <location>
        <begin position="444"/>
        <end position="526"/>
    </location>
</feature>
<dbReference type="InterPro" id="IPR003034">
    <property type="entry name" value="SAP_dom"/>
</dbReference>
<evidence type="ECO:0000256" key="2">
    <source>
        <dbReference type="ARBA" id="ARBA00022884"/>
    </source>
</evidence>
<dbReference type="Pfam" id="PF00076">
    <property type="entry name" value="RRM_1"/>
    <property type="match status" value="1"/>
</dbReference>
<feature type="region of interest" description="Disordered" evidence="5">
    <location>
        <begin position="214"/>
        <end position="446"/>
    </location>
</feature>
<organism evidence="8 9">
    <name type="scientific">Labeo rohita</name>
    <name type="common">Indian major carp</name>
    <name type="synonym">Cyprinus rohita</name>
    <dbReference type="NCBI Taxonomy" id="84645"/>
    <lineage>
        <taxon>Eukaryota</taxon>
        <taxon>Metazoa</taxon>
        <taxon>Chordata</taxon>
        <taxon>Craniata</taxon>
        <taxon>Vertebrata</taxon>
        <taxon>Euteleostomi</taxon>
        <taxon>Actinopterygii</taxon>
        <taxon>Neopterygii</taxon>
        <taxon>Teleostei</taxon>
        <taxon>Ostariophysi</taxon>
        <taxon>Cypriniformes</taxon>
        <taxon>Cyprinidae</taxon>
        <taxon>Labeoninae</taxon>
        <taxon>Labeonini</taxon>
        <taxon>Labeo</taxon>
    </lineage>
</organism>
<dbReference type="PROSITE" id="PS50102">
    <property type="entry name" value="RRM"/>
    <property type="match status" value="1"/>
</dbReference>
<dbReference type="EMBL" id="JACTAM010000022">
    <property type="protein sequence ID" value="KAI2650462.1"/>
    <property type="molecule type" value="Genomic_DNA"/>
</dbReference>
<evidence type="ECO:0000313" key="8">
    <source>
        <dbReference type="EMBL" id="KAI2650462.1"/>
    </source>
</evidence>
<protein>
    <submittedName>
        <fullName evidence="8">Scaffold attachment factor B2</fullName>
    </submittedName>
</protein>
<evidence type="ECO:0000259" key="7">
    <source>
        <dbReference type="PROSITE" id="PS50800"/>
    </source>
</evidence>
<feature type="compositionally biased region" description="Gly residues" evidence="5">
    <location>
        <begin position="835"/>
        <end position="846"/>
    </location>
</feature>
<evidence type="ECO:0000256" key="5">
    <source>
        <dbReference type="SAM" id="MobiDB-lite"/>
    </source>
</evidence>
<feature type="compositionally biased region" description="Acidic residues" evidence="5">
    <location>
        <begin position="241"/>
        <end position="267"/>
    </location>
</feature>
<dbReference type="SUPFAM" id="SSF54928">
    <property type="entry name" value="RNA-binding domain, RBD"/>
    <property type="match status" value="1"/>
</dbReference>
<dbReference type="SMART" id="SM00360">
    <property type="entry name" value="RRM"/>
    <property type="match status" value="1"/>
</dbReference>
<feature type="compositionally biased region" description="Polar residues" evidence="5">
    <location>
        <begin position="813"/>
        <end position="828"/>
    </location>
</feature>
<feature type="compositionally biased region" description="Low complexity" evidence="5">
    <location>
        <begin position="369"/>
        <end position="378"/>
    </location>
</feature>
<keyword evidence="3" id="KW-0539">Nucleus</keyword>
<dbReference type="Gene3D" id="3.30.70.330">
    <property type="match status" value="1"/>
</dbReference>
<evidence type="ECO:0000256" key="3">
    <source>
        <dbReference type="ARBA" id="ARBA00023242"/>
    </source>
</evidence>
<dbReference type="PROSITE" id="PS50800">
    <property type="entry name" value="SAP"/>
    <property type="match status" value="1"/>
</dbReference>
<feature type="compositionally biased region" description="Acidic residues" evidence="5">
    <location>
        <begin position="225"/>
        <end position="234"/>
    </location>
</feature>
<dbReference type="Pfam" id="PF02037">
    <property type="entry name" value="SAP"/>
    <property type="match status" value="1"/>
</dbReference>
<dbReference type="SMART" id="SM00513">
    <property type="entry name" value="SAP"/>
    <property type="match status" value="1"/>
</dbReference>
<gene>
    <name evidence="8" type="ORF">H4Q32_000455</name>
</gene>
<comment type="caution">
    <text evidence="8">The sequence shown here is derived from an EMBL/GenBank/DDBJ whole genome shotgun (WGS) entry which is preliminary data.</text>
</comment>
<dbReference type="InterPro" id="IPR051738">
    <property type="entry name" value="SAF_Modulators"/>
</dbReference>
<feature type="compositionally biased region" description="Basic and acidic residues" evidence="5">
    <location>
        <begin position="380"/>
        <end position="443"/>
    </location>
</feature>
<dbReference type="PANTHER" id="PTHR15683">
    <property type="entry name" value="SCAFFOLD ATTACHMENT FACTOR B-RELATED"/>
    <property type="match status" value="1"/>
</dbReference>
<feature type="compositionally biased region" description="Basic and acidic residues" evidence="5">
    <location>
        <begin position="268"/>
        <end position="282"/>
    </location>
</feature>
<proteinExistence type="predicted"/>
<dbReference type="Gene3D" id="1.10.720.30">
    <property type="entry name" value="SAP domain"/>
    <property type="match status" value="1"/>
</dbReference>
<evidence type="ECO:0000256" key="4">
    <source>
        <dbReference type="PROSITE-ProRule" id="PRU00176"/>
    </source>
</evidence>
<dbReference type="Proteomes" id="UP000830375">
    <property type="component" value="Unassembled WGS sequence"/>
</dbReference>
<evidence type="ECO:0000259" key="6">
    <source>
        <dbReference type="PROSITE" id="PS50102"/>
    </source>
</evidence>
<feature type="compositionally biased region" description="Basic residues" evidence="5">
    <location>
        <begin position="532"/>
        <end position="542"/>
    </location>
</feature>
<feature type="compositionally biased region" description="Basic and acidic residues" evidence="5">
    <location>
        <begin position="782"/>
        <end position="791"/>
    </location>
</feature>
<evidence type="ECO:0000256" key="1">
    <source>
        <dbReference type="ARBA" id="ARBA00004123"/>
    </source>
</evidence>
<dbReference type="InterPro" id="IPR036361">
    <property type="entry name" value="SAP_dom_sf"/>
</dbReference>
<accession>A0ABQ8LIF7</accession>
<sequence length="846" mass="96765">MMTSLRMRIKFPSQTHAQDTSGLRHFPSSEKRCLSRSVQNSVSVRGVEREIRTSASTVTFSQAENMSDSSTADVGPVEAGVRKLSELRVIDLKAELKRRNLDISGNKSLLSERLKKARASPCVFIDLQLCYMFKKSMLCMAIEEEGGNPDEIIVHLEITPKKTPRRTPKGKRQDEPDEPEDGTLEEDSVDGQEDPDAIPENLHEMDIMDMNVLDEADMGNGGGPDGDEYDEEVLDTMSNEENADNLKEEDADNHDTEDDADPQEDDGEHGCEDTKSEKESEKVAGSCISEPLKEDTTEEPTEDEKSSVWDSHKEEDNVQDLANAEEAADLEAEPSAACEMDVDASKQSEIESPSKEQENVQDNLVDTESASAQAANASETDLRDIESAVDSERASKGEAVEECKKTEPAESSEVKESSVEGDDQKKSADEDTSSKPDSKDDKGGNLWVSGLSSTTRATDLKNLFSKYGKVVGAKVVTNARSPGARCYGFVTMCSTEEATKPRTSLLERNLLIKATPKSLAVTEDTPQTLRQKNLKTKMRSSTKSRDRKSSSKERKDILSFDQIKEQRERERQRQREREIREVERRRHSGERDRDSRSERERIRLFREREERERLMRKRNWLEVEKQRLNADRMEREFLERERLRIEYERRREQERIHREREELRRQQEQLRFEQDRRPVKRPYDMDGRKDDWPMKRMTMDDRYGRSDFGRQDRYQDFDHRDRSRYQDDMMIDRRDNRGGIPGDRDNQHFSDRDRHGRDNRDNWGGGYDKRGMNPSRPVPGGRDNRDWEPGHRGVPGQGHMARGGMASRGGYMQTGTSQSISGALNRPNQMMQGSGMQGGGAFGRRY</sequence>